<reference evidence="2" key="1">
    <citation type="submission" date="2020-04" db="EMBL/GenBank/DDBJ databases">
        <title>Draft genome resource of the tomato pathogen Pseudocercospora fuligena.</title>
        <authorList>
            <person name="Zaccaron A."/>
        </authorList>
    </citation>
    <scope>NUCLEOTIDE SEQUENCE</scope>
    <source>
        <strain evidence="2">PF001</strain>
    </source>
</reference>
<protein>
    <submittedName>
        <fullName evidence="2">Uncharacterized protein</fullName>
    </submittedName>
</protein>
<dbReference type="EMBL" id="JABCIY010000027">
    <property type="protein sequence ID" value="KAF7196221.1"/>
    <property type="molecule type" value="Genomic_DNA"/>
</dbReference>
<dbReference type="Proteomes" id="UP000660729">
    <property type="component" value="Unassembled WGS sequence"/>
</dbReference>
<comment type="caution">
    <text evidence="2">The sequence shown here is derived from an EMBL/GenBank/DDBJ whole genome shotgun (WGS) entry which is preliminary data.</text>
</comment>
<evidence type="ECO:0000313" key="2">
    <source>
        <dbReference type="EMBL" id="KAF7196221.1"/>
    </source>
</evidence>
<dbReference type="OrthoDB" id="10501125at2759"/>
<sequence>MSRVRKGKKQKKLLAAAPRQPVKPPSRPPPKRKAPASQKGAKNSDASRDTAQKPSFTSLAVRSKPSKAPPSASPFAGEWSHVQQHIHESNKGDDESVAGTADTASLASLEQHERDAEIAAHFSTRESVFPSQELLRDTTEWDVGTLYNGEMHYGRRAMKAEHLIEIEEKMHPLRASEIIDSGRQPRDHSGNLKEPMDWDIRLLINLKEIVEICQDTAKINCLLAKYVRLRMNRRDQRHRRVGHGAAMDVLRKWQETQVHEREEVE</sequence>
<accession>A0A8H6RU22</accession>
<evidence type="ECO:0000256" key="1">
    <source>
        <dbReference type="SAM" id="MobiDB-lite"/>
    </source>
</evidence>
<gene>
    <name evidence="2" type="ORF">HII31_02288</name>
</gene>
<organism evidence="2 3">
    <name type="scientific">Pseudocercospora fuligena</name>
    <dbReference type="NCBI Taxonomy" id="685502"/>
    <lineage>
        <taxon>Eukaryota</taxon>
        <taxon>Fungi</taxon>
        <taxon>Dikarya</taxon>
        <taxon>Ascomycota</taxon>
        <taxon>Pezizomycotina</taxon>
        <taxon>Dothideomycetes</taxon>
        <taxon>Dothideomycetidae</taxon>
        <taxon>Mycosphaerellales</taxon>
        <taxon>Mycosphaerellaceae</taxon>
        <taxon>Pseudocercospora</taxon>
    </lineage>
</organism>
<dbReference type="AlphaFoldDB" id="A0A8H6RU22"/>
<evidence type="ECO:0000313" key="3">
    <source>
        <dbReference type="Proteomes" id="UP000660729"/>
    </source>
</evidence>
<keyword evidence="3" id="KW-1185">Reference proteome</keyword>
<name>A0A8H6RU22_9PEZI</name>
<feature type="compositionally biased region" description="Basic residues" evidence="1">
    <location>
        <begin position="1"/>
        <end position="12"/>
    </location>
</feature>
<proteinExistence type="predicted"/>
<feature type="region of interest" description="Disordered" evidence="1">
    <location>
        <begin position="1"/>
        <end position="76"/>
    </location>
</feature>